<keyword evidence="1" id="KW-1133">Transmembrane helix</keyword>
<dbReference type="SUPFAM" id="SSF81383">
    <property type="entry name" value="F-box domain"/>
    <property type="match status" value="1"/>
</dbReference>
<proteinExistence type="predicted"/>
<keyword evidence="2" id="KW-1185">Reference proteome</keyword>
<reference evidence="2" key="1">
    <citation type="journal article" date="2021" name="Nat. Commun.">
        <title>Genomic analyses provide insights into spinach domestication and the genetic basis of agronomic traits.</title>
        <authorList>
            <person name="Cai X."/>
            <person name="Sun X."/>
            <person name="Xu C."/>
            <person name="Sun H."/>
            <person name="Wang X."/>
            <person name="Ge C."/>
            <person name="Zhang Z."/>
            <person name="Wang Q."/>
            <person name="Fei Z."/>
            <person name="Jiao C."/>
            <person name="Wang Q."/>
        </authorList>
    </citation>
    <scope>NUCLEOTIDE SEQUENCE [LARGE SCALE GENOMIC DNA]</scope>
    <source>
        <strain evidence="2">cv. Varoflay</strain>
    </source>
</reference>
<dbReference type="Proteomes" id="UP000813463">
    <property type="component" value="Chromosome 2"/>
</dbReference>
<dbReference type="Gene3D" id="1.20.1280.50">
    <property type="match status" value="1"/>
</dbReference>
<dbReference type="GeneID" id="110797527"/>
<keyword evidence="1" id="KW-0812">Transmembrane</keyword>
<evidence type="ECO:0000313" key="2">
    <source>
        <dbReference type="Proteomes" id="UP000813463"/>
    </source>
</evidence>
<evidence type="ECO:0000256" key="1">
    <source>
        <dbReference type="SAM" id="Phobius"/>
    </source>
</evidence>
<name>A0A9R0IZ93_SPIOL</name>
<dbReference type="InterPro" id="IPR045283">
    <property type="entry name" value="AT3G44326-like"/>
</dbReference>
<reference evidence="3" key="2">
    <citation type="submission" date="2025-08" db="UniProtKB">
        <authorList>
            <consortium name="RefSeq"/>
        </authorList>
    </citation>
    <scope>IDENTIFICATION</scope>
    <source>
        <tissue evidence="3">Leaf</tissue>
    </source>
</reference>
<gene>
    <name evidence="3" type="primary">LOC110797527</name>
</gene>
<accession>A0A9R0IZ93</accession>
<dbReference type="RefSeq" id="XP_021858337.2">
    <property type="nucleotide sequence ID" value="XM_022002645.2"/>
</dbReference>
<dbReference type="KEGG" id="soe:110797527"/>
<evidence type="ECO:0000313" key="3">
    <source>
        <dbReference type="RefSeq" id="XP_021858337.2"/>
    </source>
</evidence>
<organism evidence="2 3">
    <name type="scientific">Spinacia oleracea</name>
    <name type="common">Spinach</name>
    <dbReference type="NCBI Taxonomy" id="3562"/>
    <lineage>
        <taxon>Eukaryota</taxon>
        <taxon>Viridiplantae</taxon>
        <taxon>Streptophyta</taxon>
        <taxon>Embryophyta</taxon>
        <taxon>Tracheophyta</taxon>
        <taxon>Spermatophyta</taxon>
        <taxon>Magnoliopsida</taxon>
        <taxon>eudicotyledons</taxon>
        <taxon>Gunneridae</taxon>
        <taxon>Pentapetalae</taxon>
        <taxon>Caryophyllales</taxon>
        <taxon>Chenopodiaceae</taxon>
        <taxon>Chenopodioideae</taxon>
        <taxon>Anserineae</taxon>
        <taxon>Spinacia</taxon>
    </lineage>
</organism>
<dbReference type="AlphaFoldDB" id="A0A9R0IZ93"/>
<keyword evidence="1" id="KW-0472">Membrane</keyword>
<protein>
    <submittedName>
        <fullName evidence="3">Probable F-box protein At2g36090</fullName>
    </submittedName>
</protein>
<dbReference type="PANTHER" id="PTHR33736:SF13">
    <property type="entry name" value="OS11G0155100 PROTEIN"/>
    <property type="match status" value="1"/>
</dbReference>
<feature type="transmembrane region" description="Helical" evidence="1">
    <location>
        <begin position="336"/>
        <end position="355"/>
    </location>
</feature>
<dbReference type="PANTHER" id="PTHR33736">
    <property type="entry name" value="F-BOX PROTEIN-RELATED"/>
    <property type="match status" value="1"/>
</dbReference>
<dbReference type="InterPro" id="IPR036047">
    <property type="entry name" value="F-box-like_dom_sf"/>
</dbReference>
<sequence length="360" mass="39677">MFSPPSATISASINTGSTTETINTTSPYSLLPADIIQAHILPILDGCTLASMGCVTPELRSLSSDEKLWSDICHSTWPSTTTPHLRHLISSFPGGGPRSFFSLSFQFPLFPSILSSNRHPPSLSPSCLLPEQLISAVDIFYRGKCIFSKVQETETVTGWFRCSPLRVDLLGPKESVPTPIRRPSHDDTCRDLYADLELSWIVIDPTAQRAVNLSSFRPVSVERHWLSGELHVKYAAVMGGEVMCSVEVTCVGGGPGGSLVLHVREACLKMEEISGGHLNGKDSLVILQRLLEGKRGNLCGKGGMKGRVEEGRRRYLEYLERKKERKEKMLRREGKLDDMCVGIGVLLIIGLIYVICFCSR</sequence>